<comment type="caution">
    <text evidence="1">The sequence shown here is derived from an EMBL/GenBank/DDBJ whole genome shotgun (WGS) entry which is preliminary data.</text>
</comment>
<dbReference type="PANTHER" id="PTHR35580:SF1">
    <property type="entry name" value="PHYTASE-LIKE DOMAIN-CONTAINING PROTEIN"/>
    <property type="match status" value="1"/>
</dbReference>
<name>A0ABT5BQK1_9BACT</name>
<dbReference type="PANTHER" id="PTHR35580">
    <property type="entry name" value="CELL SURFACE GLYCOPROTEIN (S-LAYER PROTEIN)-LIKE PROTEIN"/>
    <property type="match status" value="1"/>
</dbReference>
<dbReference type="EMBL" id="JAQNDK010000001">
    <property type="protein sequence ID" value="MDC0676438.1"/>
    <property type="molecule type" value="Genomic_DNA"/>
</dbReference>
<evidence type="ECO:0000313" key="1">
    <source>
        <dbReference type="EMBL" id="MDC0676438.1"/>
    </source>
</evidence>
<evidence type="ECO:0000313" key="2">
    <source>
        <dbReference type="Proteomes" id="UP001217485"/>
    </source>
</evidence>
<reference evidence="1 2" key="1">
    <citation type="submission" date="2023-01" db="EMBL/GenBank/DDBJ databases">
        <title>Minimal conservation of predation-associated metabolite biosynthetic gene clusters underscores biosynthetic potential of Myxococcota including descriptions for ten novel species: Archangium lansinium sp. nov., Myxococcus landrumus sp. nov., Nannocystis bai.</title>
        <authorList>
            <person name="Ahearne A."/>
            <person name="Stevens C."/>
            <person name="Dowd S."/>
        </authorList>
    </citation>
    <scope>NUCLEOTIDE SEQUENCE [LARGE SCALE GENOMIC DNA]</scope>
    <source>
        <strain evidence="1 2">WIWO2</strain>
    </source>
</reference>
<gene>
    <name evidence="1" type="ORF">POL72_01705</name>
</gene>
<dbReference type="Proteomes" id="UP001217485">
    <property type="component" value="Unassembled WGS sequence"/>
</dbReference>
<dbReference type="InterPro" id="IPR011042">
    <property type="entry name" value="6-blade_b-propeller_TolB-like"/>
</dbReference>
<accession>A0ABT5BQK1</accession>
<evidence type="ECO:0008006" key="3">
    <source>
        <dbReference type="Google" id="ProtNLM"/>
    </source>
</evidence>
<dbReference type="InterPro" id="IPR052918">
    <property type="entry name" value="Motility_Chemotaxis_Reg"/>
</dbReference>
<keyword evidence="2" id="KW-1185">Reference proteome</keyword>
<dbReference type="Gene3D" id="2.120.10.30">
    <property type="entry name" value="TolB, C-terminal domain"/>
    <property type="match status" value="1"/>
</dbReference>
<protein>
    <recommendedName>
        <fullName evidence="3">Lipoprotein</fullName>
    </recommendedName>
</protein>
<dbReference type="SUPFAM" id="SSF63829">
    <property type="entry name" value="Calcium-dependent phosphotriesterase"/>
    <property type="match status" value="1"/>
</dbReference>
<sequence>MRKSWFAELVSVASVVCLNAGCGTLPDGDEPRTSEPVTTSRQPLVHGWSKRYGDTSFQYASKIAVDGSDNIIITACSDGAMDFGGGPLVPTGSECMIAKLDDSGGYLWSHIMPAMVVRDVATDSAGNVNVIGSAYDPTFTLADIFIKQFDASGNLVWSTGFTSNQYAEGTAIAVDSSDNVIIAGNYWGTLTFGSDTGTSSSNEVFLAKLDSSGSPIFGRFFGTPSAVHDGGAYALAVDGNDNIIISGWYAGKMDFGGGPTAATTFPALYNGYVASFDSSGTYLWESEFGNSGTVLATDVATDSLGNVVVVGSFDGDIDIGGSTLTSAGNSDIFVAQLDDSGTHLWNHTFGDTNSDAASSVSINGSGDVFVAGDIVGAVDFGGGTLTSAGNNDAFVAQFDDSGTHIWSERYGDTDVQGVSSLKIDSNGNAVVAGLFFGSVNFGGTTLIDAGSGDVFLAQLTP</sequence>
<dbReference type="RefSeq" id="WP_272093205.1">
    <property type="nucleotide sequence ID" value="NZ_JAQNDK010000001.1"/>
</dbReference>
<organism evidence="1 2">
    <name type="scientific">Sorangium atrum</name>
    <dbReference type="NCBI Taxonomy" id="2995308"/>
    <lineage>
        <taxon>Bacteria</taxon>
        <taxon>Pseudomonadati</taxon>
        <taxon>Myxococcota</taxon>
        <taxon>Polyangia</taxon>
        <taxon>Polyangiales</taxon>
        <taxon>Polyangiaceae</taxon>
        <taxon>Sorangium</taxon>
    </lineage>
</organism>
<proteinExistence type="predicted"/>